<accession>N9P9L7</accession>
<feature type="domain" description="Antitoxin SocA-like Panacea" evidence="1">
    <location>
        <begin position="28"/>
        <end position="138"/>
    </location>
</feature>
<dbReference type="PATRIC" id="fig|1217693.3.peg.345"/>
<gene>
    <name evidence="2" type="ORF">F897_00356</name>
</gene>
<comment type="caution">
    <text evidence="2">The sequence shown here is derived from an EMBL/GenBank/DDBJ whole genome shotgun (WGS) entry which is preliminary data.</text>
</comment>
<dbReference type="Pfam" id="PF13274">
    <property type="entry name" value="SocA_Panacea"/>
    <property type="match status" value="1"/>
</dbReference>
<dbReference type="AlphaFoldDB" id="N9P9L7"/>
<proteinExistence type="predicted"/>
<dbReference type="Proteomes" id="UP000013101">
    <property type="component" value="Unassembled WGS sequence"/>
</dbReference>
<dbReference type="EMBL" id="APRS01000002">
    <property type="protein sequence ID" value="ENX11507.1"/>
    <property type="molecule type" value="Genomic_DNA"/>
</dbReference>
<name>N9P9L7_9GAMM</name>
<sequence>MNALNFANYIIWYVNQKFPNTSFTHVKLQKILYYIYCDFLKKGIPLFEDKIEKWQYGPVVPSVYNSFRSYGFNRISTPETSVRLINDENGFRFERDDFNPNILNLSTEQRDRLDFIIQNLVEKEAFELVNLTHKEKSWIRAEPNIKKGEKNIVYSEEELRLESTDIEELIG</sequence>
<dbReference type="STRING" id="70346.F897_00356"/>
<evidence type="ECO:0000313" key="2">
    <source>
        <dbReference type="EMBL" id="ENX11507.1"/>
    </source>
</evidence>
<dbReference type="OrthoDB" id="9799173at2"/>
<dbReference type="RefSeq" id="WP_005232581.1">
    <property type="nucleotide sequence ID" value="NZ_CP083658.1"/>
</dbReference>
<evidence type="ECO:0000313" key="3">
    <source>
        <dbReference type="Proteomes" id="UP000013101"/>
    </source>
</evidence>
<dbReference type="HOGENOM" id="CLU_110683_4_0_6"/>
<dbReference type="InterPro" id="IPR025272">
    <property type="entry name" value="SocA_Panacea"/>
</dbReference>
<reference evidence="2 3" key="1">
    <citation type="submission" date="2013-02" db="EMBL/GenBank/DDBJ databases">
        <title>The Genome Sequence of Acinetobacter sp. NIPH 2171.</title>
        <authorList>
            <consortium name="The Broad Institute Genome Sequencing Platform"/>
            <consortium name="The Broad Institute Genome Sequencing Center for Infectious Disease"/>
            <person name="Cerqueira G."/>
            <person name="Feldgarden M."/>
            <person name="Courvalin P."/>
            <person name="Perichon B."/>
            <person name="Grillot-Courvalin C."/>
            <person name="Clermont D."/>
            <person name="Rocha E."/>
            <person name="Yoon E.-J."/>
            <person name="Nemec A."/>
            <person name="Walker B."/>
            <person name="Young S.K."/>
            <person name="Zeng Q."/>
            <person name="Gargeya S."/>
            <person name="Fitzgerald M."/>
            <person name="Haas B."/>
            <person name="Abouelleil A."/>
            <person name="Alvarado L."/>
            <person name="Arachchi H.M."/>
            <person name="Berlin A.M."/>
            <person name="Chapman S.B."/>
            <person name="Dewar J."/>
            <person name="Goldberg J."/>
            <person name="Griggs A."/>
            <person name="Gujja S."/>
            <person name="Hansen M."/>
            <person name="Howarth C."/>
            <person name="Imamovic A."/>
            <person name="Larimer J."/>
            <person name="McCowan C."/>
            <person name="Murphy C."/>
            <person name="Neiman D."/>
            <person name="Pearson M."/>
            <person name="Priest M."/>
            <person name="Roberts A."/>
            <person name="Saif S."/>
            <person name="Shea T."/>
            <person name="Sisk P."/>
            <person name="Sykes S."/>
            <person name="Wortman J."/>
            <person name="Nusbaum C."/>
            <person name="Birren B."/>
        </authorList>
    </citation>
    <scope>NUCLEOTIDE SEQUENCE [LARGE SCALE GENOMIC DNA]</scope>
    <source>
        <strain evidence="2 3">NIPH 2171</strain>
    </source>
</reference>
<organism evidence="2 3">
    <name type="scientific">Acinetobacter variabilis</name>
    <dbReference type="NCBI Taxonomy" id="70346"/>
    <lineage>
        <taxon>Bacteria</taxon>
        <taxon>Pseudomonadati</taxon>
        <taxon>Pseudomonadota</taxon>
        <taxon>Gammaproteobacteria</taxon>
        <taxon>Moraxellales</taxon>
        <taxon>Moraxellaceae</taxon>
        <taxon>Acinetobacter</taxon>
    </lineage>
</organism>
<evidence type="ECO:0000259" key="1">
    <source>
        <dbReference type="Pfam" id="PF13274"/>
    </source>
</evidence>
<protein>
    <recommendedName>
        <fullName evidence="1">Antitoxin SocA-like Panacea domain-containing protein</fullName>
    </recommendedName>
</protein>